<dbReference type="AlphaFoldDB" id="A0A0E9RDZ5"/>
<organism evidence="1">
    <name type="scientific">Anguilla anguilla</name>
    <name type="common">European freshwater eel</name>
    <name type="synonym">Muraena anguilla</name>
    <dbReference type="NCBI Taxonomy" id="7936"/>
    <lineage>
        <taxon>Eukaryota</taxon>
        <taxon>Metazoa</taxon>
        <taxon>Chordata</taxon>
        <taxon>Craniata</taxon>
        <taxon>Vertebrata</taxon>
        <taxon>Euteleostomi</taxon>
        <taxon>Actinopterygii</taxon>
        <taxon>Neopterygii</taxon>
        <taxon>Teleostei</taxon>
        <taxon>Anguilliformes</taxon>
        <taxon>Anguillidae</taxon>
        <taxon>Anguilla</taxon>
    </lineage>
</organism>
<name>A0A0E9RDZ5_ANGAN</name>
<proteinExistence type="predicted"/>
<reference evidence="1" key="2">
    <citation type="journal article" date="2015" name="Fish Shellfish Immunol.">
        <title>Early steps in the European eel (Anguilla anguilla)-Vibrio vulnificus interaction in the gills: Role of the RtxA13 toxin.</title>
        <authorList>
            <person name="Callol A."/>
            <person name="Pajuelo D."/>
            <person name="Ebbesson L."/>
            <person name="Teles M."/>
            <person name="MacKenzie S."/>
            <person name="Amaro C."/>
        </authorList>
    </citation>
    <scope>NUCLEOTIDE SEQUENCE</scope>
</reference>
<protein>
    <submittedName>
        <fullName evidence="1">Uncharacterized protein</fullName>
    </submittedName>
</protein>
<reference evidence="1" key="1">
    <citation type="submission" date="2014-11" db="EMBL/GenBank/DDBJ databases">
        <authorList>
            <person name="Amaro Gonzalez C."/>
        </authorList>
    </citation>
    <scope>NUCLEOTIDE SEQUENCE</scope>
</reference>
<dbReference type="EMBL" id="GBXM01081862">
    <property type="protein sequence ID" value="JAH26715.1"/>
    <property type="molecule type" value="Transcribed_RNA"/>
</dbReference>
<evidence type="ECO:0000313" key="1">
    <source>
        <dbReference type="EMBL" id="JAH26715.1"/>
    </source>
</evidence>
<accession>A0A0E9RDZ5</accession>
<sequence>MYLKHRNLFLDLSEKMNVN</sequence>